<protein>
    <submittedName>
        <fullName evidence="1">Uncharacterized protein</fullName>
    </submittedName>
</protein>
<name>A0ACD3A1J2_9AGAR</name>
<keyword evidence="2" id="KW-1185">Reference proteome</keyword>
<dbReference type="EMBL" id="ML209028">
    <property type="protein sequence ID" value="TFK59285.1"/>
    <property type="molecule type" value="Genomic_DNA"/>
</dbReference>
<reference evidence="1 2" key="1">
    <citation type="journal article" date="2019" name="Nat. Ecol. Evol.">
        <title>Megaphylogeny resolves global patterns of mushroom evolution.</title>
        <authorList>
            <person name="Varga T."/>
            <person name="Krizsan K."/>
            <person name="Foldi C."/>
            <person name="Dima B."/>
            <person name="Sanchez-Garcia M."/>
            <person name="Sanchez-Ramirez S."/>
            <person name="Szollosi G.J."/>
            <person name="Szarkandi J.G."/>
            <person name="Papp V."/>
            <person name="Albert L."/>
            <person name="Andreopoulos W."/>
            <person name="Angelini C."/>
            <person name="Antonin V."/>
            <person name="Barry K.W."/>
            <person name="Bougher N.L."/>
            <person name="Buchanan P."/>
            <person name="Buyck B."/>
            <person name="Bense V."/>
            <person name="Catcheside P."/>
            <person name="Chovatia M."/>
            <person name="Cooper J."/>
            <person name="Damon W."/>
            <person name="Desjardin D."/>
            <person name="Finy P."/>
            <person name="Geml J."/>
            <person name="Haridas S."/>
            <person name="Hughes K."/>
            <person name="Justo A."/>
            <person name="Karasinski D."/>
            <person name="Kautmanova I."/>
            <person name="Kiss B."/>
            <person name="Kocsube S."/>
            <person name="Kotiranta H."/>
            <person name="LaButti K.M."/>
            <person name="Lechner B.E."/>
            <person name="Liimatainen K."/>
            <person name="Lipzen A."/>
            <person name="Lukacs Z."/>
            <person name="Mihaltcheva S."/>
            <person name="Morgado L.N."/>
            <person name="Niskanen T."/>
            <person name="Noordeloos M.E."/>
            <person name="Ohm R.A."/>
            <person name="Ortiz-Santana B."/>
            <person name="Ovrebo C."/>
            <person name="Racz N."/>
            <person name="Riley R."/>
            <person name="Savchenko A."/>
            <person name="Shiryaev A."/>
            <person name="Soop K."/>
            <person name="Spirin V."/>
            <person name="Szebenyi C."/>
            <person name="Tomsovsky M."/>
            <person name="Tulloss R.E."/>
            <person name="Uehling J."/>
            <person name="Grigoriev I.V."/>
            <person name="Vagvolgyi C."/>
            <person name="Papp T."/>
            <person name="Martin F.M."/>
            <person name="Miettinen O."/>
            <person name="Hibbett D.S."/>
            <person name="Nagy L.G."/>
        </authorList>
    </citation>
    <scope>NUCLEOTIDE SEQUENCE [LARGE SCALE GENOMIC DNA]</scope>
    <source>
        <strain evidence="1 2">NL-1719</strain>
    </source>
</reference>
<proteinExistence type="predicted"/>
<organism evidence="1 2">
    <name type="scientific">Pluteus cervinus</name>
    <dbReference type="NCBI Taxonomy" id="181527"/>
    <lineage>
        <taxon>Eukaryota</taxon>
        <taxon>Fungi</taxon>
        <taxon>Dikarya</taxon>
        <taxon>Basidiomycota</taxon>
        <taxon>Agaricomycotina</taxon>
        <taxon>Agaricomycetes</taxon>
        <taxon>Agaricomycetidae</taxon>
        <taxon>Agaricales</taxon>
        <taxon>Pluteineae</taxon>
        <taxon>Pluteaceae</taxon>
        <taxon>Pluteus</taxon>
    </lineage>
</organism>
<evidence type="ECO:0000313" key="2">
    <source>
        <dbReference type="Proteomes" id="UP000308600"/>
    </source>
</evidence>
<evidence type="ECO:0000313" key="1">
    <source>
        <dbReference type="EMBL" id="TFK59285.1"/>
    </source>
</evidence>
<accession>A0ACD3A1J2</accession>
<sequence length="403" mass="45301">MITSPTSGDDTVLAITDWMGWVVPQEWELEPDPIELPESTSKNAVDTWMQTSARHLPTVFCPPTKISESQKISGNVEVGCESSVGITEKMAGPPTGPCPKTSSPINVYELSPDFGPQISRAPFMFNIAITSMELWQSNQDERYEYVLVHLAWYSQGRHCATSNGNLPAQLSRKIYLERNLRTWDYFTATVEGEALDDTCLLRLRFVGNFLPSVIDLISASWVLCKKHHAHNLLEYSTFWYADTVMALMATLEGVESETQVAEGKEWAYKNLERGLRRDIRKNGFTSDPRDGKATNVPGWLWTGWPGWTMLGLNFGLGHRSRYTKGFPFPIDKRTDATALEGTKRDTEHAAARICSELKGIIDKCVQPGREERRELDQSTRTMHEEIVQHDISLALESGRLGAA</sequence>
<dbReference type="Proteomes" id="UP000308600">
    <property type="component" value="Unassembled WGS sequence"/>
</dbReference>
<gene>
    <name evidence="1" type="ORF">BDN72DRAFT_905998</name>
</gene>